<organism evidence="4 5">
    <name type="scientific">Cirrhinus mrigala</name>
    <name type="common">Mrigala</name>
    <dbReference type="NCBI Taxonomy" id="683832"/>
    <lineage>
        <taxon>Eukaryota</taxon>
        <taxon>Metazoa</taxon>
        <taxon>Chordata</taxon>
        <taxon>Craniata</taxon>
        <taxon>Vertebrata</taxon>
        <taxon>Euteleostomi</taxon>
        <taxon>Actinopterygii</taxon>
        <taxon>Neopterygii</taxon>
        <taxon>Teleostei</taxon>
        <taxon>Ostariophysi</taxon>
        <taxon>Cypriniformes</taxon>
        <taxon>Cyprinidae</taxon>
        <taxon>Labeoninae</taxon>
        <taxon>Labeonini</taxon>
        <taxon>Cirrhinus</taxon>
    </lineage>
</organism>
<feature type="non-terminal residue" evidence="4">
    <location>
        <position position="133"/>
    </location>
</feature>
<keyword evidence="5" id="KW-1185">Reference proteome</keyword>
<dbReference type="EMBL" id="JAMKFB020000021">
    <property type="protein sequence ID" value="KAL0162590.1"/>
    <property type="molecule type" value="Genomic_DNA"/>
</dbReference>
<proteinExistence type="predicted"/>
<dbReference type="InterPro" id="IPR031984">
    <property type="entry name" value="SLC3A2_N"/>
</dbReference>
<evidence type="ECO:0000313" key="4">
    <source>
        <dbReference type="EMBL" id="KAL0162590.1"/>
    </source>
</evidence>
<dbReference type="SUPFAM" id="SSF51445">
    <property type="entry name" value="(Trans)glycosidases"/>
    <property type="match status" value="1"/>
</dbReference>
<accession>A0ABD0NKU8</accession>
<keyword evidence="2" id="KW-0472">Membrane</keyword>
<dbReference type="PANTHER" id="PTHR46673">
    <property type="entry name" value="4F2 CELL-SURFACE ANTIGEN HEAVY CHAIN"/>
    <property type="match status" value="1"/>
</dbReference>
<feature type="compositionally biased region" description="Basic and acidic residues" evidence="1">
    <location>
        <begin position="7"/>
        <end position="23"/>
    </location>
</feature>
<evidence type="ECO:0000259" key="3">
    <source>
        <dbReference type="Pfam" id="PF16028"/>
    </source>
</evidence>
<keyword evidence="2" id="KW-0812">Transmembrane</keyword>
<name>A0ABD0NKU8_CIRMR</name>
<reference evidence="4 5" key="1">
    <citation type="submission" date="2024-05" db="EMBL/GenBank/DDBJ databases">
        <title>Genome sequencing and assembly of Indian major carp, Cirrhinus mrigala (Hamilton, 1822).</title>
        <authorList>
            <person name="Mohindra V."/>
            <person name="Chowdhury L.M."/>
            <person name="Lal K."/>
            <person name="Jena J.K."/>
        </authorList>
    </citation>
    <scope>NUCLEOTIDE SEQUENCE [LARGE SCALE GENOMIC DNA]</scope>
    <source>
        <strain evidence="4">CM1030</strain>
        <tissue evidence="4">Blood</tissue>
    </source>
</reference>
<feature type="region of interest" description="Disordered" evidence="1">
    <location>
        <begin position="1"/>
        <end position="31"/>
    </location>
</feature>
<protein>
    <recommendedName>
        <fullName evidence="3">Solute carrier family 3 member 2 N-terminal domain-containing protein</fullName>
    </recommendedName>
</protein>
<dbReference type="Pfam" id="PF16028">
    <property type="entry name" value="SLC3A2_N"/>
    <property type="match status" value="1"/>
</dbReference>
<evidence type="ECO:0000256" key="1">
    <source>
        <dbReference type="SAM" id="MobiDB-lite"/>
    </source>
</evidence>
<dbReference type="InterPro" id="IPR042280">
    <property type="entry name" value="SLC3A2"/>
</dbReference>
<sequence>MSNENEVDMKDVELNEVEQEKQPMTEGEANNYAISPVSEKNGIVKVKIPDEESKFTGLSKEELMKIAGTPGWIKVRWSLLILFWLGWLGMLAGAIAIIIQAPRCKPLPEMNWWNNGPLYQIGDVNFSKSSGLK</sequence>
<dbReference type="PANTHER" id="PTHR46673:SF3">
    <property type="entry name" value="SOLUTE CARRIER FAMILY 3 (AMINO ACID TRANSPORTER HEAVY CHAIN), MEMBER 2A-RELATED"/>
    <property type="match status" value="1"/>
</dbReference>
<feature type="domain" description="Solute carrier family 3 member 2 N-terminal" evidence="3">
    <location>
        <begin position="45"/>
        <end position="119"/>
    </location>
</feature>
<dbReference type="AlphaFoldDB" id="A0ABD0NKU8"/>
<keyword evidence="2" id="KW-1133">Transmembrane helix</keyword>
<dbReference type="InterPro" id="IPR017853">
    <property type="entry name" value="GH"/>
</dbReference>
<dbReference type="Proteomes" id="UP001529510">
    <property type="component" value="Unassembled WGS sequence"/>
</dbReference>
<gene>
    <name evidence="4" type="ORF">M9458_041986</name>
</gene>
<evidence type="ECO:0000313" key="5">
    <source>
        <dbReference type="Proteomes" id="UP001529510"/>
    </source>
</evidence>
<feature type="transmembrane region" description="Helical" evidence="2">
    <location>
        <begin position="77"/>
        <end position="99"/>
    </location>
</feature>
<evidence type="ECO:0000256" key="2">
    <source>
        <dbReference type="SAM" id="Phobius"/>
    </source>
</evidence>
<comment type="caution">
    <text evidence="4">The sequence shown here is derived from an EMBL/GenBank/DDBJ whole genome shotgun (WGS) entry which is preliminary data.</text>
</comment>